<gene>
    <name evidence="9" type="ORF">Q0590_32525</name>
</gene>
<evidence type="ECO:0000256" key="5">
    <source>
        <dbReference type="ARBA" id="ARBA00023136"/>
    </source>
</evidence>
<dbReference type="EMBL" id="JAUKPO010000041">
    <property type="protein sequence ID" value="MDO1451045.1"/>
    <property type="molecule type" value="Genomic_DNA"/>
</dbReference>
<dbReference type="InterPro" id="IPR050250">
    <property type="entry name" value="Macrolide_Exporter_MacB"/>
</dbReference>
<dbReference type="PANTHER" id="PTHR30572">
    <property type="entry name" value="MEMBRANE COMPONENT OF TRANSPORTER-RELATED"/>
    <property type="match status" value="1"/>
</dbReference>
<evidence type="ECO:0000256" key="2">
    <source>
        <dbReference type="ARBA" id="ARBA00022475"/>
    </source>
</evidence>
<evidence type="ECO:0000256" key="6">
    <source>
        <dbReference type="SAM" id="Phobius"/>
    </source>
</evidence>
<sequence length="794" mass="88236">MLKNKVYSFINILGLAIGITCCILIVLYIQDERSYDKHHADAASIYRVATQLNAGGNQSTMATSPGPLAFALKAEYPEIVQATRLVNPPGKQQQVVVFQNNTYFETDGLLTDSTFFSIFNYKFIVGNPGQALREPNTVVISQSMAKRIFREANPLNAVLTIGENDYKVTGVFAQPTNNSHIRANFFTSVYSKGLGEYVTSTRDFIGGNFIYSYIKLRPDADAKSLEAKLPAFLQKYAGDRMKEAGITKSHFLQCVPDIHLYSAIEHEANANGGITYLYMLSSIAIFILLIACVNFMNLSTARSGKRAKEVGMRKILGAYRSTLIRQFLGESIILSGMAIVVALGLTLLCLSVFNELTGKQLSLLNGLSLFTISCLVGITLFTGLLAGSYPAFYLSAFQPIKVLKGIMVTHIAANFLRKGLVVFQFVISVCLMAGTITILSQLDYIQNKNLGFDKEQRIIIPLRTRQAQETYLRFRNEISTQSNVLSVAATSSYPGAFYAYDTNFIPEGKRPDEATNCKINIVEPGLIETMAYQVLAGRTFSAGRYQADKDQSVLINEAAAQQIGWKPEEAIGKTLKGEWAGKQWNLQIVGVLKNFNYESLHETVRPMVFITQEPQWFEYAVINAKTGNWQNLLQEVEQSWQKYNASLPFEYVFLKDEVQTQYEADRRLSKTIGYLTAIAIFISCLGLYGLAAFTAEQRTKEIGVRKVLGASVTSITTMLSTDFLKLVLLGNLIAWPLAYYGMNKWLENFAYSIDLNVRIFVIAGLAAVSVALFTVSFQSIKAALANPIRSLRNE</sequence>
<feature type="transmembrane region" description="Helical" evidence="6">
    <location>
        <begin position="707"/>
        <end position="735"/>
    </location>
</feature>
<feature type="domain" description="MacB-like periplasmic core" evidence="8">
    <location>
        <begin position="472"/>
        <end position="611"/>
    </location>
</feature>
<feature type="transmembrane region" description="Helical" evidence="6">
    <location>
        <begin position="672"/>
        <end position="695"/>
    </location>
</feature>
<evidence type="ECO:0000256" key="1">
    <source>
        <dbReference type="ARBA" id="ARBA00004651"/>
    </source>
</evidence>
<feature type="transmembrane region" description="Helical" evidence="6">
    <location>
        <begin position="276"/>
        <end position="296"/>
    </location>
</feature>
<keyword evidence="3 6" id="KW-0812">Transmembrane</keyword>
<evidence type="ECO:0000313" key="10">
    <source>
        <dbReference type="Proteomes" id="UP001168528"/>
    </source>
</evidence>
<evidence type="ECO:0000259" key="8">
    <source>
        <dbReference type="Pfam" id="PF12704"/>
    </source>
</evidence>
<comment type="subcellular location">
    <subcellularLocation>
        <location evidence="1">Cell membrane</location>
        <topology evidence="1">Multi-pass membrane protein</topology>
    </subcellularLocation>
</comment>
<name>A0ABT8RJG3_9BACT</name>
<keyword evidence="4 6" id="KW-1133">Transmembrane helix</keyword>
<feature type="transmembrane region" description="Helical" evidence="6">
    <location>
        <begin position="332"/>
        <end position="353"/>
    </location>
</feature>
<dbReference type="RefSeq" id="WP_302041845.1">
    <property type="nucleotide sequence ID" value="NZ_JAUKPO010000041.1"/>
</dbReference>
<dbReference type="Pfam" id="PF02687">
    <property type="entry name" value="FtsX"/>
    <property type="match status" value="2"/>
</dbReference>
<proteinExistence type="predicted"/>
<feature type="transmembrane region" description="Helical" evidence="6">
    <location>
        <begin position="365"/>
        <end position="386"/>
    </location>
</feature>
<keyword evidence="5 6" id="KW-0472">Membrane</keyword>
<evidence type="ECO:0000256" key="4">
    <source>
        <dbReference type="ARBA" id="ARBA00022989"/>
    </source>
</evidence>
<dbReference type="InterPro" id="IPR025857">
    <property type="entry name" value="MacB_PCD"/>
</dbReference>
<comment type="caution">
    <text evidence="9">The sequence shown here is derived from an EMBL/GenBank/DDBJ whole genome shotgun (WGS) entry which is preliminary data.</text>
</comment>
<evidence type="ECO:0000313" key="9">
    <source>
        <dbReference type="EMBL" id="MDO1451045.1"/>
    </source>
</evidence>
<protein>
    <submittedName>
        <fullName evidence="9">ABC transporter permease</fullName>
    </submittedName>
</protein>
<feature type="domain" description="ABC3 transporter permease C-terminal" evidence="7">
    <location>
        <begin position="282"/>
        <end position="397"/>
    </location>
</feature>
<keyword evidence="10" id="KW-1185">Reference proteome</keyword>
<accession>A0ABT8RJG3</accession>
<evidence type="ECO:0000256" key="3">
    <source>
        <dbReference type="ARBA" id="ARBA00022692"/>
    </source>
</evidence>
<keyword evidence="2" id="KW-1003">Cell membrane</keyword>
<dbReference type="Proteomes" id="UP001168528">
    <property type="component" value="Unassembled WGS sequence"/>
</dbReference>
<feature type="transmembrane region" description="Helical" evidence="6">
    <location>
        <begin position="420"/>
        <end position="439"/>
    </location>
</feature>
<dbReference type="InterPro" id="IPR003838">
    <property type="entry name" value="ABC3_permease_C"/>
</dbReference>
<reference evidence="9" key="1">
    <citation type="submission" date="2023-07" db="EMBL/GenBank/DDBJ databases">
        <title>The genome sequence of Rhodocytophaga aerolata KACC 12507.</title>
        <authorList>
            <person name="Zhang X."/>
        </authorList>
    </citation>
    <scope>NUCLEOTIDE SEQUENCE</scope>
    <source>
        <strain evidence="9">KACC 12507</strain>
    </source>
</reference>
<organism evidence="9 10">
    <name type="scientific">Rhodocytophaga aerolata</name>
    <dbReference type="NCBI Taxonomy" id="455078"/>
    <lineage>
        <taxon>Bacteria</taxon>
        <taxon>Pseudomonadati</taxon>
        <taxon>Bacteroidota</taxon>
        <taxon>Cytophagia</taxon>
        <taxon>Cytophagales</taxon>
        <taxon>Rhodocytophagaceae</taxon>
        <taxon>Rhodocytophaga</taxon>
    </lineage>
</organism>
<dbReference type="PANTHER" id="PTHR30572:SF18">
    <property type="entry name" value="ABC-TYPE MACROLIDE FAMILY EXPORT SYSTEM PERMEASE COMPONENT 2"/>
    <property type="match status" value="1"/>
</dbReference>
<feature type="transmembrane region" description="Helical" evidence="6">
    <location>
        <begin position="755"/>
        <end position="775"/>
    </location>
</feature>
<feature type="transmembrane region" description="Helical" evidence="6">
    <location>
        <begin position="6"/>
        <end position="29"/>
    </location>
</feature>
<dbReference type="Pfam" id="PF12704">
    <property type="entry name" value="MacB_PCD"/>
    <property type="match status" value="2"/>
</dbReference>
<feature type="domain" description="ABC3 transporter permease C-terminal" evidence="7">
    <location>
        <begin position="676"/>
        <end position="783"/>
    </location>
</feature>
<feature type="domain" description="MacB-like periplasmic core" evidence="8">
    <location>
        <begin position="8"/>
        <end position="230"/>
    </location>
</feature>
<evidence type="ECO:0000259" key="7">
    <source>
        <dbReference type="Pfam" id="PF02687"/>
    </source>
</evidence>